<dbReference type="AlphaFoldDB" id="H5SPQ3"/>
<name>H5SPQ3_9BACT</name>
<dbReference type="InterPro" id="IPR044924">
    <property type="entry name" value="HAD-SF_hydro_IA_REG-2-like_cap"/>
</dbReference>
<reference evidence="1" key="2">
    <citation type="journal article" date="2012" name="PLoS ONE">
        <title>A Deeply Branching Thermophilic Bacterium with an Ancient Acetyl-CoA Pathway Dominates a Subsurface Ecosystem.</title>
        <authorList>
            <person name="Takami H."/>
            <person name="Noguchi H."/>
            <person name="Takaki Y."/>
            <person name="Uchiyama I."/>
            <person name="Toyoda A."/>
            <person name="Nishi S."/>
            <person name="Chee G.-J."/>
            <person name="Arai W."/>
            <person name="Nunoura T."/>
            <person name="Itoh T."/>
            <person name="Hattori M."/>
            <person name="Takai K."/>
        </authorList>
    </citation>
    <scope>NUCLEOTIDE SEQUENCE</scope>
</reference>
<sequence length="236" mass="26499">MARPDFVFLDAGGTLIRTPHLEEILARACAQQGVWVQTEALREAIARALERIDPPRPTSLDLRAYRQWWWRFVQLALEEVGVHGRAERVAQHLWEEYRSGRWLRLFPDTIEALERFRTAGCRLGVLSNWDDTLELFLAQLGIRGYFECVVSSYQVGVEKPDPEIFAYALRLVGVEAARAWHVGDDVVFDYLGALAAGVRPVLVDYAGKLADSAAGVECPIVRTLSDAARVILAHGE</sequence>
<gene>
    <name evidence="1" type="ORF">HGMM_F54F02C22</name>
</gene>
<reference evidence="1" key="1">
    <citation type="journal article" date="2005" name="Environ. Microbiol.">
        <title>Genetic and functional properties of uncultivated thermophilic crenarchaeotes from a subsurface gold mine as revealed by analysis of genome fragments.</title>
        <authorList>
            <person name="Nunoura T."/>
            <person name="Hirayama H."/>
            <person name="Takami H."/>
            <person name="Oida H."/>
            <person name="Nishi S."/>
            <person name="Shimamura S."/>
            <person name="Suzuki Y."/>
            <person name="Inagaki F."/>
            <person name="Takai K."/>
            <person name="Nealson K.H."/>
            <person name="Horikoshi K."/>
        </authorList>
    </citation>
    <scope>NUCLEOTIDE SEQUENCE</scope>
</reference>
<dbReference type="InterPro" id="IPR036412">
    <property type="entry name" value="HAD-like_sf"/>
</dbReference>
<dbReference type="SUPFAM" id="SSF56784">
    <property type="entry name" value="HAD-like"/>
    <property type="match status" value="1"/>
</dbReference>
<dbReference type="EMBL" id="AP011794">
    <property type="protein sequence ID" value="BAL58139.1"/>
    <property type="molecule type" value="Genomic_DNA"/>
</dbReference>
<dbReference type="PANTHER" id="PTHR46191">
    <property type="match status" value="1"/>
</dbReference>
<proteinExistence type="predicted"/>
<dbReference type="InterPro" id="IPR006439">
    <property type="entry name" value="HAD-SF_hydro_IA"/>
</dbReference>
<dbReference type="Pfam" id="PF00702">
    <property type="entry name" value="Hydrolase"/>
    <property type="match status" value="1"/>
</dbReference>
<protein>
    <submittedName>
        <fullName evidence="1">Haloacid dehalogenase, IA family protein</fullName>
    </submittedName>
</protein>
<dbReference type="PANTHER" id="PTHR46191:SF2">
    <property type="entry name" value="HALOACID DEHALOGENASE-LIKE HYDROLASE DOMAIN-CONTAINING PROTEIN 3"/>
    <property type="match status" value="1"/>
</dbReference>
<dbReference type="InterPro" id="IPR023214">
    <property type="entry name" value="HAD_sf"/>
</dbReference>
<dbReference type="SFLD" id="SFLDS00003">
    <property type="entry name" value="Haloacid_Dehalogenase"/>
    <property type="match status" value="1"/>
</dbReference>
<dbReference type="InterPro" id="IPR051828">
    <property type="entry name" value="HAD-like_hydrolase_domain"/>
</dbReference>
<evidence type="ECO:0000313" key="1">
    <source>
        <dbReference type="EMBL" id="BAL58139.1"/>
    </source>
</evidence>
<dbReference type="NCBIfam" id="TIGR01549">
    <property type="entry name" value="HAD-SF-IA-v1"/>
    <property type="match status" value="1"/>
</dbReference>
<dbReference type="SFLD" id="SFLDG01129">
    <property type="entry name" value="C1.5:_HAD__Beta-PGM__Phosphata"/>
    <property type="match status" value="1"/>
</dbReference>
<dbReference type="Gene3D" id="1.10.150.720">
    <property type="entry name" value="Haloacid dehalogenase-like hydrolase"/>
    <property type="match status" value="1"/>
</dbReference>
<dbReference type="Gene3D" id="3.40.50.1000">
    <property type="entry name" value="HAD superfamily/HAD-like"/>
    <property type="match status" value="1"/>
</dbReference>
<organism evidence="1">
    <name type="scientific">uncultured Acidobacteriota bacterium</name>
    <dbReference type="NCBI Taxonomy" id="171953"/>
    <lineage>
        <taxon>Bacteria</taxon>
        <taxon>Pseudomonadati</taxon>
        <taxon>Acidobacteriota</taxon>
        <taxon>environmental samples</taxon>
    </lineage>
</organism>
<accession>H5SPQ3</accession>